<keyword evidence="1" id="KW-1133">Transmembrane helix</keyword>
<proteinExistence type="predicted"/>
<gene>
    <name evidence="2" type="ORF">GTP45_08890</name>
</gene>
<feature type="transmembrane region" description="Helical" evidence="1">
    <location>
        <begin position="12"/>
        <end position="35"/>
    </location>
</feature>
<evidence type="ECO:0000313" key="3">
    <source>
        <dbReference type="Proteomes" id="UP000450012"/>
    </source>
</evidence>
<keyword evidence="1" id="KW-0812">Transmembrane</keyword>
<dbReference type="PROSITE" id="PS00409">
    <property type="entry name" value="PROKAR_NTER_METHYL"/>
    <property type="match status" value="1"/>
</dbReference>
<organism evidence="2 3">
    <name type="scientific">Duganella rivi</name>
    <dbReference type="NCBI Taxonomy" id="2666083"/>
    <lineage>
        <taxon>Bacteria</taxon>
        <taxon>Pseudomonadati</taxon>
        <taxon>Pseudomonadota</taxon>
        <taxon>Betaproteobacteria</taxon>
        <taxon>Burkholderiales</taxon>
        <taxon>Oxalobacteraceae</taxon>
        <taxon>Telluria group</taxon>
        <taxon>Duganella</taxon>
    </lineage>
</organism>
<reference evidence="2 3" key="1">
    <citation type="submission" date="2019-12" db="EMBL/GenBank/DDBJ databases">
        <title>Novel species isolated from a subtropical stream in China.</title>
        <authorList>
            <person name="Lu H."/>
        </authorList>
    </citation>
    <scope>NUCLEOTIDE SEQUENCE [LARGE SCALE GENOMIC DNA]</scope>
    <source>
        <strain evidence="2 3">FT55W</strain>
    </source>
</reference>
<dbReference type="Gene3D" id="3.30.700.10">
    <property type="entry name" value="Glycoprotein, Type 4 Pilin"/>
    <property type="match status" value="1"/>
</dbReference>
<dbReference type="InterPro" id="IPR012902">
    <property type="entry name" value="N_methyl_site"/>
</dbReference>
<keyword evidence="1" id="KW-0472">Membrane</keyword>
<dbReference type="Proteomes" id="UP000450012">
    <property type="component" value="Unassembled WGS sequence"/>
</dbReference>
<sequence>MFQLIAPSRRRAGGFTLIELLITITIFGVMLAIGIPNASQWLLTNRARSASEFYLDGFAMARRQAVSHNAFSRISLTPNTNTGQMDWQVDICFVGANGNCAADDAGWSTTTAAAANDPQGAAGFKSVFRSADALPSSEVLLPSTLPAGASQVYYTATGWVDTNFAPRLTQLRLDPSTKYANNVPVVALSVTLAGMASKCDPTLAATDNRACPP</sequence>
<evidence type="ECO:0000313" key="2">
    <source>
        <dbReference type="EMBL" id="MYM66941.1"/>
    </source>
</evidence>
<dbReference type="AlphaFoldDB" id="A0A7X4GNX3"/>
<comment type="caution">
    <text evidence="2">The sequence shown here is derived from an EMBL/GenBank/DDBJ whole genome shotgun (WGS) entry which is preliminary data.</text>
</comment>
<dbReference type="Pfam" id="PF07963">
    <property type="entry name" value="N_methyl"/>
    <property type="match status" value="1"/>
</dbReference>
<dbReference type="InterPro" id="IPR045584">
    <property type="entry name" value="Pilin-like"/>
</dbReference>
<keyword evidence="3" id="KW-1185">Reference proteome</keyword>
<name>A0A7X4GNX3_9BURK</name>
<dbReference type="NCBIfam" id="TIGR02532">
    <property type="entry name" value="IV_pilin_GFxxxE"/>
    <property type="match status" value="1"/>
</dbReference>
<protein>
    <submittedName>
        <fullName evidence="2">Prepilin-type N-terminal cleavage/methylation domain-containing protein</fullName>
    </submittedName>
</protein>
<dbReference type="RefSeq" id="WP_161013523.1">
    <property type="nucleotide sequence ID" value="NZ_WWCK01000003.1"/>
</dbReference>
<dbReference type="EMBL" id="WWCK01000003">
    <property type="protein sequence ID" value="MYM66941.1"/>
    <property type="molecule type" value="Genomic_DNA"/>
</dbReference>
<accession>A0A7X4GNX3</accession>
<evidence type="ECO:0000256" key="1">
    <source>
        <dbReference type="SAM" id="Phobius"/>
    </source>
</evidence>
<dbReference type="SUPFAM" id="SSF54523">
    <property type="entry name" value="Pili subunits"/>
    <property type="match status" value="1"/>
</dbReference>